<name>A0A0U2N3R4_KLEPN</name>
<accession>A0A0U2N3R4</accession>
<geneLocation type="plasmid" evidence="1">
    <name>PU25001</name>
</geneLocation>
<evidence type="ECO:0000313" key="1">
    <source>
        <dbReference type="EMBL" id="ALI93345.1"/>
    </source>
</evidence>
<proteinExistence type="predicted"/>
<dbReference type="EMBL" id="KT203286">
    <property type="protein sequence ID" value="ALI93345.1"/>
    <property type="molecule type" value="Genomic_DNA"/>
</dbReference>
<sequence>MTGTVFRNPGLLLTVTDGAVLRPGLITGCGGSGYEFGDVVLKFPSASRGNPAAAGFASLRSSFSLAFSFACSIVIQVSDVVALH</sequence>
<keyword evidence="1" id="KW-0614">Plasmid</keyword>
<reference evidence="1" key="1">
    <citation type="journal article" date="2016" name="Mem. Inst. Oswaldo Cruz">
        <title>Whole genome sequence of Klebsiella pneumoniae U25, a hypermucoviscous, multidrug resistant, biofilm producing isolate from India.</title>
        <authorList>
            <person name="Rafiq Z."/>
            <person name="Sam N."/>
            <person name="Vaidyanathan R."/>
        </authorList>
    </citation>
    <scope>NUCLEOTIDE SEQUENCE</scope>
    <source>
        <strain evidence="1">U25</strain>
        <plasmid evidence="1">PU25001</plasmid>
    </source>
</reference>
<organism evidence="1">
    <name type="scientific">Klebsiella pneumoniae</name>
    <dbReference type="NCBI Taxonomy" id="573"/>
    <lineage>
        <taxon>Bacteria</taxon>
        <taxon>Pseudomonadati</taxon>
        <taxon>Pseudomonadota</taxon>
        <taxon>Gammaproteobacteria</taxon>
        <taxon>Enterobacterales</taxon>
        <taxon>Enterobacteriaceae</taxon>
        <taxon>Klebsiella/Raoultella group</taxon>
        <taxon>Klebsiella</taxon>
        <taxon>Klebsiella pneumoniae complex</taxon>
    </lineage>
</organism>
<dbReference type="AlphaFoldDB" id="A0A0U2N3R4"/>
<protein>
    <submittedName>
        <fullName evidence="1">Uncharacterized protein</fullName>
    </submittedName>
</protein>